<evidence type="ECO:0000313" key="1">
    <source>
        <dbReference type="EMBL" id="MCI82893.1"/>
    </source>
</evidence>
<name>A0A392V643_9FABA</name>
<organism evidence="1 2">
    <name type="scientific">Trifolium medium</name>
    <dbReference type="NCBI Taxonomy" id="97028"/>
    <lineage>
        <taxon>Eukaryota</taxon>
        <taxon>Viridiplantae</taxon>
        <taxon>Streptophyta</taxon>
        <taxon>Embryophyta</taxon>
        <taxon>Tracheophyta</taxon>
        <taxon>Spermatophyta</taxon>
        <taxon>Magnoliopsida</taxon>
        <taxon>eudicotyledons</taxon>
        <taxon>Gunneridae</taxon>
        <taxon>Pentapetalae</taxon>
        <taxon>rosids</taxon>
        <taxon>fabids</taxon>
        <taxon>Fabales</taxon>
        <taxon>Fabaceae</taxon>
        <taxon>Papilionoideae</taxon>
        <taxon>50 kb inversion clade</taxon>
        <taxon>NPAAA clade</taxon>
        <taxon>Hologalegina</taxon>
        <taxon>IRL clade</taxon>
        <taxon>Trifolieae</taxon>
        <taxon>Trifolium</taxon>
    </lineage>
</organism>
<dbReference type="AlphaFoldDB" id="A0A392V643"/>
<sequence length="32" mass="3558">MKCVLEVVLLDSNHKTGQIHLFQIDGSTRAFG</sequence>
<evidence type="ECO:0000313" key="2">
    <source>
        <dbReference type="Proteomes" id="UP000265520"/>
    </source>
</evidence>
<comment type="caution">
    <text evidence="1">The sequence shown here is derived from an EMBL/GenBank/DDBJ whole genome shotgun (WGS) entry which is preliminary data.</text>
</comment>
<proteinExistence type="predicted"/>
<protein>
    <submittedName>
        <fullName evidence="1">Uncharacterized protein</fullName>
    </submittedName>
</protein>
<dbReference type="EMBL" id="LXQA011054009">
    <property type="protein sequence ID" value="MCI82893.1"/>
    <property type="molecule type" value="Genomic_DNA"/>
</dbReference>
<reference evidence="1 2" key="1">
    <citation type="journal article" date="2018" name="Front. Plant Sci.">
        <title>Red Clover (Trifolium pratense) and Zigzag Clover (T. medium) - A Picture of Genomic Similarities and Differences.</title>
        <authorList>
            <person name="Dluhosova J."/>
            <person name="Istvanek J."/>
            <person name="Nedelnik J."/>
            <person name="Repkova J."/>
        </authorList>
    </citation>
    <scope>NUCLEOTIDE SEQUENCE [LARGE SCALE GENOMIC DNA]</scope>
    <source>
        <strain evidence="2">cv. 10/8</strain>
        <tissue evidence="1">Leaf</tissue>
    </source>
</reference>
<dbReference type="Proteomes" id="UP000265520">
    <property type="component" value="Unassembled WGS sequence"/>
</dbReference>
<accession>A0A392V643</accession>
<keyword evidence="2" id="KW-1185">Reference proteome</keyword>